<keyword evidence="2" id="KW-1185">Reference proteome</keyword>
<dbReference type="AlphaFoldDB" id="A0A329MYD4"/>
<dbReference type="EMBL" id="QMFB01000001">
    <property type="protein sequence ID" value="RAV22647.1"/>
    <property type="molecule type" value="Genomic_DNA"/>
</dbReference>
<dbReference type="OrthoDB" id="9891824at2"/>
<name>A0A329MYD4_9BACL</name>
<proteinExistence type="predicted"/>
<organism evidence="1 2">
    <name type="scientific">Paenibacillus contaminans</name>
    <dbReference type="NCBI Taxonomy" id="450362"/>
    <lineage>
        <taxon>Bacteria</taxon>
        <taxon>Bacillati</taxon>
        <taxon>Bacillota</taxon>
        <taxon>Bacilli</taxon>
        <taxon>Bacillales</taxon>
        <taxon>Paenibacillaceae</taxon>
        <taxon>Paenibacillus</taxon>
    </lineage>
</organism>
<evidence type="ECO:0000313" key="1">
    <source>
        <dbReference type="EMBL" id="RAV22647.1"/>
    </source>
</evidence>
<accession>A0A329MYD4</accession>
<sequence>MIKAVGFYPLFNMRKSEILEVKEQFAARGFRYVGTARSVDELKDILKEQDIKIVAIKDFNAHWNNVEKLRLVMAVGQRKWFHVHAEDFNLLNNLKEDIEWE</sequence>
<evidence type="ECO:0000313" key="2">
    <source>
        <dbReference type="Proteomes" id="UP000250369"/>
    </source>
</evidence>
<protein>
    <submittedName>
        <fullName evidence="1">Uncharacterized protein</fullName>
    </submittedName>
</protein>
<gene>
    <name evidence="1" type="ORF">DQG23_00050</name>
</gene>
<dbReference type="Proteomes" id="UP000250369">
    <property type="component" value="Unassembled WGS sequence"/>
</dbReference>
<reference evidence="1 2" key="1">
    <citation type="journal article" date="2009" name="Int. J. Syst. Evol. Microbiol.">
        <title>Paenibacillus contaminans sp. nov., isolated from a contaminated laboratory plate.</title>
        <authorList>
            <person name="Chou J.H."/>
            <person name="Lee J.H."/>
            <person name="Lin M.C."/>
            <person name="Chang P.S."/>
            <person name="Arun A.B."/>
            <person name="Young C.C."/>
            <person name="Chen W.M."/>
        </authorList>
    </citation>
    <scope>NUCLEOTIDE SEQUENCE [LARGE SCALE GENOMIC DNA]</scope>
    <source>
        <strain evidence="1 2">CKOBP-6</strain>
    </source>
</reference>
<comment type="caution">
    <text evidence="1">The sequence shown here is derived from an EMBL/GenBank/DDBJ whole genome shotgun (WGS) entry which is preliminary data.</text>
</comment>
<dbReference type="RefSeq" id="WP_113028758.1">
    <property type="nucleotide sequence ID" value="NZ_QMFB01000001.1"/>
</dbReference>